<feature type="region of interest" description="Disordered" evidence="1">
    <location>
        <begin position="199"/>
        <end position="231"/>
    </location>
</feature>
<feature type="region of interest" description="Disordered" evidence="1">
    <location>
        <begin position="116"/>
        <end position="142"/>
    </location>
</feature>
<proteinExistence type="predicted"/>
<sequence length="354" mass="37174">MAFTTQRKFLAFGAVPLAILAIAGASAFTFGQDVSQINGSQEQVDYLVVATNQTSTDNLWTMTNYIGDNPTITSTNKGATIKTKYGELPQWFQVNTGAISVPTAVQEAGDLLFINPRSSTTSDTDTNNGRGGTGGSFSNDGGADQTNTVQAIHVKGNITNVAALRQTYATCLIPIRLWVTADGGDNFTDITRTYLDTQARTGTGTNGQTASDTNPNSGNGNGTEGIATSGPGVGNPFYVDCSTGEFEFTVPTAAAIDMTDLTGDAHSTVANYAYEVSIERGGVFASFNNNTGAQPEFVFQSTPLTYDPTNQFNDPNSSPLNQGTTVRDNMNGNGQYTPNCIQQNPTGTSALGCS</sequence>
<feature type="compositionally biased region" description="Polar residues" evidence="1">
    <location>
        <begin position="199"/>
        <end position="218"/>
    </location>
</feature>
<protein>
    <submittedName>
        <fullName evidence="2">Unannotated protein</fullName>
    </submittedName>
</protein>
<evidence type="ECO:0000256" key="1">
    <source>
        <dbReference type="SAM" id="MobiDB-lite"/>
    </source>
</evidence>
<evidence type="ECO:0000313" key="2">
    <source>
        <dbReference type="EMBL" id="CAB4950884.1"/>
    </source>
</evidence>
<organism evidence="2">
    <name type="scientific">freshwater metagenome</name>
    <dbReference type="NCBI Taxonomy" id="449393"/>
    <lineage>
        <taxon>unclassified sequences</taxon>
        <taxon>metagenomes</taxon>
        <taxon>ecological metagenomes</taxon>
    </lineage>
</organism>
<dbReference type="EMBL" id="CAFBNF010000166">
    <property type="protein sequence ID" value="CAB4950884.1"/>
    <property type="molecule type" value="Genomic_DNA"/>
</dbReference>
<name>A0A6J7K9Q6_9ZZZZ</name>
<reference evidence="2" key="1">
    <citation type="submission" date="2020-05" db="EMBL/GenBank/DDBJ databases">
        <authorList>
            <person name="Chiriac C."/>
            <person name="Salcher M."/>
            <person name="Ghai R."/>
            <person name="Kavagutti S V."/>
        </authorList>
    </citation>
    <scope>NUCLEOTIDE SEQUENCE</scope>
</reference>
<accession>A0A6J7K9Q6</accession>
<feature type="compositionally biased region" description="Low complexity" evidence="1">
    <location>
        <begin position="118"/>
        <end position="128"/>
    </location>
</feature>
<gene>
    <name evidence="2" type="ORF">UFOPK3773_01400</name>
</gene>
<dbReference type="AlphaFoldDB" id="A0A6J7K9Q6"/>